<keyword evidence="4 7" id="KW-0808">Transferase</keyword>
<dbReference type="HAMAP" id="MF_00607">
    <property type="entry name" value="16SrRNA_methyltr_A"/>
    <property type="match status" value="1"/>
</dbReference>
<keyword evidence="11" id="KW-1185">Reference proteome</keyword>
<evidence type="ECO:0000256" key="7">
    <source>
        <dbReference type="HAMAP-Rule" id="MF_00607"/>
    </source>
</evidence>
<keyword evidence="2 7" id="KW-0698">rRNA processing</keyword>
<evidence type="ECO:0000256" key="4">
    <source>
        <dbReference type="ARBA" id="ARBA00022679"/>
    </source>
</evidence>
<dbReference type="PROSITE" id="PS51689">
    <property type="entry name" value="SAM_RNA_A_N6_MT"/>
    <property type="match status" value="1"/>
</dbReference>
<feature type="binding site" evidence="7 8">
    <location>
        <position position="39"/>
    </location>
    <ligand>
        <name>S-adenosyl-L-methionine</name>
        <dbReference type="ChEBI" id="CHEBI:59789"/>
    </ligand>
</feature>
<dbReference type="InterPro" id="IPR023165">
    <property type="entry name" value="rRNA_Ade_diMease-like_C"/>
</dbReference>
<evidence type="ECO:0000256" key="6">
    <source>
        <dbReference type="ARBA" id="ARBA00022884"/>
    </source>
</evidence>
<dbReference type="NCBIfam" id="TIGR00755">
    <property type="entry name" value="ksgA"/>
    <property type="match status" value="1"/>
</dbReference>
<evidence type="ECO:0000256" key="3">
    <source>
        <dbReference type="ARBA" id="ARBA00022603"/>
    </source>
</evidence>
<keyword evidence="3 7" id="KW-0489">Methyltransferase</keyword>
<dbReference type="GO" id="GO:0052908">
    <property type="term" value="F:16S rRNA (adenine(1518)-N(6)/adenine(1519)-N(6))-dimethyltransferase activity"/>
    <property type="evidence" value="ECO:0007669"/>
    <property type="project" value="UniProtKB-EC"/>
</dbReference>
<dbReference type="Gene3D" id="1.10.8.100">
    <property type="entry name" value="Ribosomal RNA adenine dimethylase-like, domain 2"/>
    <property type="match status" value="1"/>
</dbReference>
<keyword evidence="5 7" id="KW-0949">S-adenosyl-L-methionine</keyword>
<dbReference type="InterPro" id="IPR029063">
    <property type="entry name" value="SAM-dependent_MTases_sf"/>
</dbReference>
<dbReference type="InterPro" id="IPR011530">
    <property type="entry name" value="rRNA_adenine_dimethylase"/>
</dbReference>
<dbReference type="Proteomes" id="UP001204798">
    <property type="component" value="Unassembled WGS sequence"/>
</dbReference>
<dbReference type="InterPro" id="IPR001737">
    <property type="entry name" value="KsgA/Erm"/>
</dbReference>
<accession>A0ABT2ENC4</accession>
<comment type="caution">
    <text evidence="10">The sequence shown here is derived from an EMBL/GenBank/DDBJ whole genome shotgun (WGS) entry which is preliminary data.</text>
</comment>
<evidence type="ECO:0000259" key="9">
    <source>
        <dbReference type="SMART" id="SM00650"/>
    </source>
</evidence>
<keyword evidence="1 7" id="KW-0963">Cytoplasm</keyword>
<evidence type="ECO:0000256" key="5">
    <source>
        <dbReference type="ARBA" id="ARBA00022691"/>
    </source>
</evidence>
<evidence type="ECO:0000256" key="1">
    <source>
        <dbReference type="ARBA" id="ARBA00022490"/>
    </source>
</evidence>
<dbReference type="EC" id="2.1.1.182" evidence="7"/>
<name>A0ABT2ENC4_9BACT</name>
<dbReference type="InterPro" id="IPR020598">
    <property type="entry name" value="rRNA_Ade_methylase_Trfase_N"/>
</dbReference>
<dbReference type="RefSeq" id="WP_259095825.1">
    <property type="nucleotide sequence ID" value="NZ_CP130454.1"/>
</dbReference>
<organism evidence="10 11">
    <name type="scientific">Candidatus Fervidibacter sacchari</name>
    <dbReference type="NCBI Taxonomy" id="1448929"/>
    <lineage>
        <taxon>Bacteria</taxon>
        <taxon>Candidatus Fervidibacterota</taxon>
        <taxon>Candidatus Fervidibacter</taxon>
    </lineage>
</organism>
<feature type="binding site" evidence="7 8">
    <location>
        <position position="110"/>
    </location>
    <ligand>
        <name>S-adenosyl-L-methionine</name>
        <dbReference type="ChEBI" id="CHEBI:59789"/>
    </ligand>
</feature>
<dbReference type="SMART" id="SM00650">
    <property type="entry name" value="rADc"/>
    <property type="match status" value="1"/>
</dbReference>
<feature type="binding site" evidence="7 8">
    <location>
        <position position="134"/>
    </location>
    <ligand>
        <name>S-adenosyl-L-methionine</name>
        <dbReference type="ChEBI" id="CHEBI:59789"/>
    </ligand>
</feature>
<feature type="binding site" evidence="7 8">
    <location>
        <position position="64"/>
    </location>
    <ligand>
        <name>S-adenosyl-L-methionine</name>
        <dbReference type="ChEBI" id="CHEBI:59789"/>
    </ligand>
</feature>
<feature type="binding site" evidence="7 8">
    <location>
        <position position="85"/>
    </location>
    <ligand>
        <name>S-adenosyl-L-methionine</name>
        <dbReference type="ChEBI" id="CHEBI:59789"/>
    </ligand>
</feature>
<evidence type="ECO:0000256" key="2">
    <source>
        <dbReference type="ARBA" id="ARBA00022552"/>
    </source>
</evidence>
<keyword evidence="6 7" id="KW-0694">RNA-binding</keyword>
<comment type="function">
    <text evidence="7">Specifically dimethylates two adjacent adenosines (A1518 and A1519) in the loop of a conserved hairpin near the 3'-end of 16S rRNA in the 30S particle. May play a critical role in biogenesis of 30S subunits.</text>
</comment>
<dbReference type="PANTHER" id="PTHR11727:SF7">
    <property type="entry name" value="DIMETHYLADENOSINE TRANSFERASE-RELATED"/>
    <property type="match status" value="1"/>
</dbReference>
<evidence type="ECO:0000256" key="8">
    <source>
        <dbReference type="PROSITE-ProRule" id="PRU01026"/>
    </source>
</evidence>
<dbReference type="CDD" id="cd02440">
    <property type="entry name" value="AdoMet_MTases"/>
    <property type="match status" value="1"/>
</dbReference>
<dbReference type="PANTHER" id="PTHR11727">
    <property type="entry name" value="DIMETHYLADENOSINE TRANSFERASE"/>
    <property type="match status" value="1"/>
</dbReference>
<comment type="similarity">
    <text evidence="7">Belongs to the class I-like SAM-binding methyltransferase superfamily. rRNA adenine N(6)-methyltransferase family. RsmA subfamily.</text>
</comment>
<gene>
    <name evidence="7" type="primary">rsmA</name>
    <name evidence="7" type="synonym">ksgA</name>
    <name evidence="10" type="ORF">M2350_001835</name>
</gene>
<dbReference type="Gene3D" id="3.40.50.150">
    <property type="entry name" value="Vaccinia Virus protein VP39"/>
    <property type="match status" value="1"/>
</dbReference>
<comment type="catalytic activity">
    <reaction evidence="7">
        <text>adenosine(1518)/adenosine(1519) in 16S rRNA + 4 S-adenosyl-L-methionine = N(6)-dimethyladenosine(1518)/N(6)-dimethyladenosine(1519) in 16S rRNA + 4 S-adenosyl-L-homocysteine + 4 H(+)</text>
        <dbReference type="Rhea" id="RHEA:19609"/>
        <dbReference type="Rhea" id="RHEA-COMP:10232"/>
        <dbReference type="Rhea" id="RHEA-COMP:10233"/>
        <dbReference type="ChEBI" id="CHEBI:15378"/>
        <dbReference type="ChEBI" id="CHEBI:57856"/>
        <dbReference type="ChEBI" id="CHEBI:59789"/>
        <dbReference type="ChEBI" id="CHEBI:74411"/>
        <dbReference type="ChEBI" id="CHEBI:74493"/>
        <dbReference type="EC" id="2.1.1.182"/>
    </reaction>
</comment>
<feature type="domain" description="Ribosomal RNA adenine methylase transferase N-terminal" evidence="9">
    <location>
        <begin position="44"/>
        <end position="219"/>
    </location>
</feature>
<dbReference type="InterPro" id="IPR020596">
    <property type="entry name" value="rRNA_Ade_Mease_Trfase_CS"/>
</dbReference>
<evidence type="ECO:0000313" key="10">
    <source>
        <dbReference type="EMBL" id="MCS3919422.1"/>
    </source>
</evidence>
<comment type="caution">
    <text evidence="7 8">Lacks conserved residue(s) required for the propagation of feature annotation.</text>
</comment>
<evidence type="ECO:0000313" key="11">
    <source>
        <dbReference type="Proteomes" id="UP001204798"/>
    </source>
</evidence>
<dbReference type="EMBL" id="JANUCP010000003">
    <property type="protein sequence ID" value="MCS3919422.1"/>
    <property type="molecule type" value="Genomic_DNA"/>
</dbReference>
<dbReference type="SUPFAM" id="SSF53335">
    <property type="entry name" value="S-adenosyl-L-methionine-dependent methyltransferases"/>
    <property type="match status" value="1"/>
</dbReference>
<comment type="subcellular location">
    <subcellularLocation>
        <location evidence="7">Cytoplasm</location>
    </subcellularLocation>
</comment>
<dbReference type="PROSITE" id="PS01131">
    <property type="entry name" value="RRNA_A_DIMETH"/>
    <property type="match status" value="1"/>
</dbReference>
<reference evidence="10 11" key="1">
    <citation type="submission" date="2022-08" db="EMBL/GenBank/DDBJ databases">
        <title>Bacterial and archaeal communities from various locations to study Microbial Dark Matter (Phase II).</title>
        <authorList>
            <person name="Stepanauskas R."/>
        </authorList>
    </citation>
    <scope>NUCLEOTIDE SEQUENCE [LARGE SCALE GENOMIC DNA]</scope>
    <source>
        <strain evidence="10 11">PD1</strain>
    </source>
</reference>
<sequence length="313" mass="35298">MEQRVQPFDPFKLCSVGTVRRLLLEHQIRPSKAMGQSFIVNRSALERIVNAAELKPDEGAFEIGTGFGALTAALAQKCRIVVSLEKDKRLLSVAETLLKPLANVRLICDDALTADWEALIREHGDVTRWKFVSNLPYAISKPLLMRLMKERHLFPLAVVTVQREVAQRMVAKPGDEGYSILSIAVQFYADARVLFNLPPTSFYPEPEVWSSVVKLQFLSQPRVNVSDERWFFKVAEAVLMQRRKTVTNALHIRFGLPKGLLAELLQSCGIDPERRGETLSIQELAQLAENLRQNLTVKGKRSGERRRGVIRGA</sequence>
<protein>
    <recommendedName>
        <fullName evidence="7">Ribosomal RNA small subunit methyltransferase A</fullName>
        <ecNumber evidence="7">2.1.1.182</ecNumber>
    </recommendedName>
    <alternativeName>
        <fullName evidence="7">16S rRNA (adenine(1518)-N(6)/adenine(1519)-N(6))-dimethyltransferase</fullName>
    </alternativeName>
    <alternativeName>
        <fullName evidence="7">16S rRNA dimethyladenosine transferase</fullName>
    </alternativeName>
    <alternativeName>
        <fullName evidence="7">16S rRNA dimethylase</fullName>
    </alternativeName>
    <alternativeName>
        <fullName evidence="7">S-adenosylmethionine-6-N', N'-adenosyl(rRNA) dimethyltransferase</fullName>
    </alternativeName>
</protein>
<dbReference type="Pfam" id="PF00398">
    <property type="entry name" value="RrnaAD"/>
    <property type="match status" value="1"/>
</dbReference>
<proteinExistence type="inferred from homology"/>